<dbReference type="KEGG" id="tpol:Mal48_08530"/>
<evidence type="ECO:0000313" key="2">
    <source>
        <dbReference type="Proteomes" id="UP000315724"/>
    </source>
</evidence>
<dbReference type="Gene3D" id="1.25.40.10">
    <property type="entry name" value="Tetratricopeptide repeat domain"/>
    <property type="match status" value="2"/>
</dbReference>
<organism evidence="1 2">
    <name type="scientific">Thalassoglobus polymorphus</name>
    <dbReference type="NCBI Taxonomy" id="2527994"/>
    <lineage>
        <taxon>Bacteria</taxon>
        <taxon>Pseudomonadati</taxon>
        <taxon>Planctomycetota</taxon>
        <taxon>Planctomycetia</taxon>
        <taxon>Planctomycetales</taxon>
        <taxon>Planctomycetaceae</taxon>
        <taxon>Thalassoglobus</taxon>
    </lineage>
</organism>
<dbReference type="InterPro" id="IPR011990">
    <property type="entry name" value="TPR-like_helical_dom_sf"/>
</dbReference>
<evidence type="ECO:0000313" key="1">
    <source>
        <dbReference type="EMBL" id="QDT31618.1"/>
    </source>
</evidence>
<protein>
    <recommendedName>
        <fullName evidence="3">Tetratricopeptide repeat protein</fullName>
    </recommendedName>
</protein>
<dbReference type="SUPFAM" id="SSF48452">
    <property type="entry name" value="TPR-like"/>
    <property type="match status" value="1"/>
</dbReference>
<evidence type="ECO:0008006" key="3">
    <source>
        <dbReference type="Google" id="ProtNLM"/>
    </source>
</evidence>
<reference evidence="1 2" key="1">
    <citation type="submission" date="2019-02" db="EMBL/GenBank/DDBJ databases">
        <title>Deep-cultivation of Planctomycetes and their phenomic and genomic characterization uncovers novel biology.</title>
        <authorList>
            <person name="Wiegand S."/>
            <person name="Jogler M."/>
            <person name="Boedeker C."/>
            <person name="Pinto D."/>
            <person name="Vollmers J."/>
            <person name="Rivas-Marin E."/>
            <person name="Kohn T."/>
            <person name="Peeters S.H."/>
            <person name="Heuer A."/>
            <person name="Rast P."/>
            <person name="Oberbeckmann S."/>
            <person name="Bunk B."/>
            <person name="Jeske O."/>
            <person name="Meyerdierks A."/>
            <person name="Storesund J.E."/>
            <person name="Kallscheuer N."/>
            <person name="Luecker S."/>
            <person name="Lage O.M."/>
            <person name="Pohl T."/>
            <person name="Merkel B.J."/>
            <person name="Hornburger P."/>
            <person name="Mueller R.-W."/>
            <person name="Bruemmer F."/>
            <person name="Labrenz M."/>
            <person name="Spormann A.M."/>
            <person name="Op den Camp H."/>
            <person name="Overmann J."/>
            <person name="Amann R."/>
            <person name="Jetten M.S.M."/>
            <person name="Mascher T."/>
            <person name="Medema M.H."/>
            <person name="Devos D.P."/>
            <person name="Kaster A.-K."/>
            <person name="Ovreas L."/>
            <person name="Rohde M."/>
            <person name="Galperin M.Y."/>
            <person name="Jogler C."/>
        </authorList>
    </citation>
    <scope>NUCLEOTIDE SEQUENCE [LARGE SCALE GENOMIC DNA]</scope>
    <source>
        <strain evidence="1 2">Mal48</strain>
    </source>
</reference>
<accession>A0A517QJ33</accession>
<proteinExistence type="predicted"/>
<name>A0A517QJ33_9PLAN</name>
<sequence length="344" mass="38349">MTLLLSAISMVINVGATAVVAEDRVMYRPPGAQRPITMVGDIIDSTGRELQMMTLNGNPQRISADDIITIKTHYDPSHLAGIEAYTAGRLEDAASYFITAYDREPREWVDREIAAWLVRCRLQQGDLASAISSFRSIINTDPYSRHWGIAPLIWSPMSISESVRKSVRSMLVSSRNGERLLAASILLFDGVSGKLAERELNDLASDPNPRISKLARAQLWRVALAKSQVTENILQSWRDQIELLPEPLRPGPQYLLGRGYAHLGEPRLAAAEFLKLTIIYTNHEALTSRATLEAAQAIERTGLTHEADLLYRELLIRFPTTSESIIAREKLAENRTDSINSNSE</sequence>
<dbReference type="EMBL" id="CP036267">
    <property type="protein sequence ID" value="QDT31618.1"/>
    <property type="molecule type" value="Genomic_DNA"/>
</dbReference>
<gene>
    <name evidence="1" type="ORF">Mal48_08530</name>
</gene>
<dbReference type="AlphaFoldDB" id="A0A517QJ33"/>
<dbReference type="Proteomes" id="UP000315724">
    <property type="component" value="Chromosome"/>
</dbReference>
<keyword evidence="2" id="KW-1185">Reference proteome</keyword>